<protein>
    <submittedName>
        <fullName evidence="1">Uncharacterized protein</fullName>
    </submittedName>
</protein>
<sequence>MSQDGMFTQFLSIEYGNQKRLEQKLDEHLGIGNYEVVQRLGSQWKVMVKEELNEAQITDIRNYMRRRYKPTS</sequence>
<dbReference type="AlphaFoldDB" id="A0A2K0W0G0"/>
<proteinExistence type="predicted"/>
<evidence type="ECO:0000313" key="2">
    <source>
        <dbReference type="Proteomes" id="UP000236664"/>
    </source>
</evidence>
<dbReference type="EMBL" id="MTQA01000165">
    <property type="protein sequence ID" value="PNP75760.1"/>
    <property type="molecule type" value="Genomic_DNA"/>
</dbReference>
<name>A0A2K0W0G0_GIBNY</name>
<gene>
    <name evidence="1" type="ORF">FNYG_10838</name>
</gene>
<keyword evidence="2" id="KW-1185">Reference proteome</keyword>
<reference evidence="1 2" key="1">
    <citation type="submission" date="2017-06" db="EMBL/GenBank/DDBJ databases">
        <title>Genome of Fusarium nygamai isolate CS10214.</title>
        <authorList>
            <person name="Gardiner D.M."/>
            <person name="Obanor F."/>
            <person name="Kazan K."/>
        </authorList>
    </citation>
    <scope>NUCLEOTIDE SEQUENCE [LARGE SCALE GENOMIC DNA]</scope>
    <source>
        <strain evidence="1 2">CS10214</strain>
    </source>
</reference>
<evidence type="ECO:0000313" key="1">
    <source>
        <dbReference type="EMBL" id="PNP75760.1"/>
    </source>
</evidence>
<comment type="caution">
    <text evidence="1">The sequence shown here is derived from an EMBL/GenBank/DDBJ whole genome shotgun (WGS) entry which is preliminary data.</text>
</comment>
<dbReference type="Proteomes" id="UP000236664">
    <property type="component" value="Unassembled WGS sequence"/>
</dbReference>
<organism evidence="1 2">
    <name type="scientific">Gibberella nygamai</name>
    <name type="common">Bean root rot disease fungus</name>
    <name type="synonym">Fusarium nygamai</name>
    <dbReference type="NCBI Taxonomy" id="42673"/>
    <lineage>
        <taxon>Eukaryota</taxon>
        <taxon>Fungi</taxon>
        <taxon>Dikarya</taxon>
        <taxon>Ascomycota</taxon>
        <taxon>Pezizomycotina</taxon>
        <taxon>Sordariomycetes</taxon>
        <taxon>Hypocreomycetidae</taxon>
        <taxon>Hypocreales</taxon>
        <taxon>Nectriaceae</taxon>
        <taxon>Fusarium</taxon>
        <taxon>Fusarium fujikuroi species complex</taxon>
    </lineage>
</organism>
<accession>A0A2K0W0G0</accession>
<dbReference type="OrthoDB" id="4999446at2759"/>